<keyword evidence="2" id="KW-1185">Reference proteome</keyword>
<organism evidence="1 2">
    <name type="scientific">Paramagnetospirillum kuznetsovii</name>
    <dbReference type="NCBI Taxonomy" id="2053833"/>
    <lineage>
        <taxon>Bacteria</taxon>
        <taxon>Pseudomonadati</taxon>
        <taxon>Pseudomonadota</taxon>
        <taxon>Alphaproteobacteria</taxon>
        <taxon>Rhodospirillales</taxon>
        <taxon>Magnetospirillaceae</taxon>
        <taxon>Paramagnetospirillum</taxon>
    </lineage>
</organism>
<feature type="non-terminal residue" evidence="1">
    <location>
        <position position="1"/>
    </location>
</feature>
<dbReference type="Proteomes" id="UP000251075">
    <property type="component" value="Unassembled WGS sequence"/>
</dbReference>
<evidence type="ECO:0000313" key="2">
    <source>
        <dbReference type="Proteomes" id="UP000251075"/>
    </source>
</evidence>
<gene>
    <name evidence="1" type="ORF">CU669_20920</name>
</gene>
<protein>
    <submittedName>
        <fullName evidence="1">RTX toxin</fullName>
    </submittedName>
</protein>
<name>A0A364NS99_9PROT</name>
<dbReference type="EMBL" id="PGTO01000059">
    <property type="protein sequence ID" value="RAU19968.1"/>
    <property type="molecule type" value="Genomic_DNA"/>
</dbReference>
<reference evidence="1 2" key="1">
    <citation type="submission" date="2017-11" db="EMBL/GenBank/DDBJ databases">
        <title>Draft genome sequence of magnetotactic bacterium Magnetospirillum kuznetsovii LBB-42.</title>
        <authorList>
            <person name="Grouzdev D.S."/>
            <person name="Rysina M.S."/>
            <person name="Baslerov R.V."/>
            <person name="Koziaeva V."/>
        </authorList>
    </citation>
    <scope>NUCLEOTIDE SEQUENCE [LARGE SCALE GENOMIC DNA]</scope>
    <source>
        <strain evidence="1 2">LBB-42</strain>
    </source>
</reference>
<comment type="caution">
    <text evidence="1">The sequence shown here is derived from an EMBL/GenBank/DDBJ whole genome shotgun (WGS) entry which is preliminary data.</text>
</comment>
<proteinExistence type="predicted"/>
<dbReference type="AlphaFoldDB" id="A0A364NS99"/>
<accession>A0A364NS99</accession>
<sequence length="329" mass="34489">TWQSLGQDGSGWGAYGQHFNANGTKIGGEFQINTTTASDQYQPSVIGLADGSFVATWQSYGQDGSGWGAYGQHFNANGSKIGGEFLINTNIVSDQYMPTVTGMADGSFVASWMSAGQDGSQWGVYGQHFYADGTKAGGEFQISDASLNSQMYPSVIGLANGNLAVGYADTSSNTMNIMIKVLDSADMLNRDSTIANSTMSGMHDQASLTALADGSFVATWMSYVSYSPGQDANGWGVYGQHFNADGTKIGGEFLINTTTAGDQYQPSVTGLADGSFVATWQSYGQDGNGFGVYGQHFDANGSKIGGEFLINTTTASDQYQPSVTGLADG</sequence>
<evidence type="ECO:0000313" key="1">
    <source>
        <dbReference type="EMBL" id="RAU19968.1"/>
    </source>
</evidence>
<feature type="non-terminal residue" evidence="1">
    <location>
        <position position="329"/>
    </location>
</feature>